<proteinExistence type="predicted"/>
<dbReference type="OrthoDB" id="10255969at2759"/>
<keyword evidence="1" id="KW-0812">Transmembrane</keyword>
<evidence type="ECO:0000313" key="3">
    <source>
        <dbReference type="Proteomes" id="UP000728185"/>
    </source>
</evidence>
<keyword evidence="1" id="KW-1133">Transmembrane helix</keyword>
<name>A0A8E0VJJ4_9TREM</name>
<comment type="caution">
    <text evidence="2">The sequence shown here is derived from an EMBL/GenBank/DDBJ whole genome shotgun (WGS) entry which is preliminary data.</text>
</comment>
<dbReference type="EMBL" id="LUCM01006027">
    <property type="protein sequence ID" value="KAA0191927.1"/>
    <property type="molecule type" value="Genomic_DNA"/>
</dbReference>
<dbReference type="AlphaFoldDB" id="A0A8E0VJJ4"/>
<feature type="transmembrane region" description="Helical" evidence="1">
    <location>
        <begin position="6"/>
        <end position="26"/>
    </location>
</feature>
<reference evidence="2" key="1">
    <citation type="submission" date="2019-05" db="EMBL/GenBank/DDBJ databases">
        <title>Annotation for the trematode Fasciolopsis buski.</title>
        <authorList>
            <person name="Choi Y.-J."/>
        </authorList>
    </citation>
    <scope>NUCLEOTIDE SEQUENCE</scope>
    <source>
        <strain evidence="2">HT</strain>
        <tissue evidence="2">Whole worm</tissue>
    </source>
</reference>
<gene>
    <name evidence="2" type="ORF">FBUS_09613</name>
</gene>
<evidence type="ECO:0000313" key="2">
    <source>
        <dbReference type="EMBL" id="KAA0191927.1"/>
    </source>
</evidence>
<dbReference type="Proteomes" id="UP000728185">
    <property type="component" value="Unassembled WGS sequence"/>
</dbReference>
<keyword evidence="3" id="KW-1185">Reference proteome</keyword>
<sequence>MWLLLYPRVLYLVAHALCYLVIFAIIEERFRWIYCPWLVRRKTAPIPCSNLELINGNTTHLDAHKLMLADPSAVIHIKRLSKRYHGQLRPAVDNLSKNVRAANVLVFWRPTGLESLPRSPCYLVD</sequence>
<evidence type="ECO:0000256" key="1">
    <source>
        <dbReference type="SAM" id="Phobius"/>
    </source>
</evidence>
<protein>
    <submittedName>
        <fullName evidence="2">Uncharacterized protein</fullName>
    </submittedName>
</protein>
<keyword evidence="1" id="KW-0472">Membrane</keyword>
<organism evidence="2 3">
    <name type="scientific">Fasciolopsis buskii</name>
    <dbReference type="NCBI Taxonomy" id="27845"/>
    <lineage>
        <taxon>Eukaryota</taxon>
        <taxon>Metazoa</taxon>
        <taxon>Spiralia</taxon>
        <taxon>Lophotrochozoa</taxon>
        <taxon>Platyhelminthes</taxon>
        <taxon>Trematoda</taxon>
        <taxon>Digenea</taxon>
        <taxon>Plagiorchiida</taxon>
        <taxon>Echinostomata</taxon>
        <taxon>Echinostomatoidea</taxon>
        <taxon>Fasciolidae</taxon>
        <taxon>Fasciolopsis</taxon>
    </lineage>
</organism>
<accession>A0A8E0VJJ4</accession>